<evidence type="ECO:0000256" key="2">
    <source>
        <dbReference type="SAM" id="MobiDB-lite"/>
    </source>
</evidence>
<accession>A0AAD5UK59</accession>
<evidence type="ECO:0000259" key="3">
    <source>
        <dbReference type="PROSITE" id="PS50892"/>
    </source>
</evidence>
<keyword evidence="5" id="KW-1185">Reference proteome</keyword>
<evidence type="ECO:0000313" key="4">
    <source>
        <dbReference type="EMBL" id="KAJ3260265.1"/>
    </source>
</evidence>
<reference evidence="4" key="1">
    <citation type="submission" date="2020-05" db="EMBL/GenBank/DDBJ databases">
        <title>Phylogenomic resolution of chytrid fungi.</title>
        <authorList>
            <person name="Stajich J.E."/>
            <person name="Amses K."/>
            <person name="Simmons R."/>
            <person name="Seto K."/>
            <person name="Myers J."/>
            <person name="Bonds A."/>
            <person name="Quandt C.A."/>
            <person name="Barry K."/>
            <person name="Liu P."/>
            <person name="Grigoriev I."/>
            <person name="Longcore J.E."/>
            <person name="James T.Y."/>
        </authorList>
    </citation>
    <scope>NUCLEOTIDE SEQUENCE</scope>
    <source>
        <strain evidence="4">PLAUS21</strain>
    </source>
</reference>
<evidence type="ECO:0000313" key="5">
    <source>
        <dbReference type="Proteomes" id="UP001210925"/>
    </source>
</evidence>
<feature type="domain" description="V-SNARE coiled-coil homology" evidence="3">
    <location>
        <begin position="57"/>
        <end position="117"/>
    </location>
</feature>
<proteinExistence type="predicted"/>
<name>A0AAD5UK59_9FUNG</name>
<feature type="compositionally biased region" description="Polar residues" evidence="2">
    <location>
        <begin position="13"/>
        <end position="25"/>
    </location>
</feature>
<dbReference type="Gene3D" id="1.20.5.110">
    <property type="match status" value="1"/>
</dbReference>
<evidence type="ECO:0000256" key="1">
    <source>
        <dbReference type="PROSITE-ProRule" id="PRU00290"/>
    </source>
</evidence>
<comment type="caution">
    <text evidence="4">The sequence shown here is derived from an EMBL/GenBank/DDBJ whole genome shotgun (WGS) entry which is preliminary data.</text>
</comment>
<feature type="compositionally biased region" description="Basic and acidic residues" evidence="2">
    <location>
        <begin position="1"/>
        <end position="12"/>
    </location>
</feature>
<keyword evidence="1" id="KW-0175">Coiled coil</keyword>
<dbReference type="EMBL" id="JADGKB010000012">
    <property type="protein sequence ID" value="KAJ3260265.1"/>
    <property type="molecule type" value="Genomic_DNA"/>
</dbReference>
<feature type="region of interest" description="Disordered" evidence="2">
    <location>
        <begin position="1"/>
        <end position="25"/>
    </location>
</feature>
<gene>
    <name evidence="4" type="ORF">HK103_000900</name>
</gene>
<dbReference type="AlphaFoldDB" id="A0AAD5UK59"/>
<organism evidence="4 5">
    <name type="scientific">Boothiomyces macroporosus</name>
    <dbReference type="NCBI Taxonomy" id="261099"/>
    <lineage>
        <taxon>Eukaryota</taxon>
        <taxon>Fungi</taxon>
        <taxon>Fungi incertae sedis</taxon>
        <taxon>Chytridiomycota</taxon>
        <taxon>Chytridiomycota incertae sedis</taxon>
        <taxon>Chytridiomycetes</taxon>
        <taxon>Rhizophydiales</taxon>
        <taxon>Terramycetaceae</taxon>
        <taxon>Boothiomyces</taxon>
    </lineage>
</organism>
<dbReference type="Proteomes" id="UP001210925">
    <property type="component" value="Unassembled WGS sequence"/>
</dbReference>
<dbReference type="PROSITE" id="PS50892">
    <property type="entry name" value="V_SNARE"/>
    <property type="match status" value="1"/>
</dbReference>
<dbReference type="InterPro" id="IPR042855">
    <property type="entry name" value="V_SNARE_CC"/>
</dbReference>
<protein>
    <recommendedName>
        <fullName evidence="3">V-SNARE coiled-coil homology domain-containing protein</fullName>
    </recommendedName>
</protein>
<dbReference type="SUPFAM" id="SSF58038">
    <property type="entry name" value="SNARE fusion complex"/>
    <property type="match status" value="1"/>
</dbReference>
<sequence>MRDLESELHQYEQSKAPSPAESRSSISTYFKRVSWSKETDPEREPLYKSQQTLKDDEIEQVKLNLNEASDAIHGTIGKLLKRGDDLGDIQNKSEELGNVGGMFKKSIILYAVGVWVLKQIFPVKAPPPPPP</sequence>